<dbReference type="Pfam" id="PF00293">
    <property type="entry name" value="NUDIX"/>
    <property type="match status" value="1"/>
</dbReference>
<keyword evidence="2" id="KW-0378">Hydrolase</keyword>
<dbReference type="InterPro" id="IPR015797">
    <property type="entry name" value="NUDIX_hydrolase-like_dom_sf"/>
</dbReference>
<sequence length="241" mass="26916">MPQDLQHRPKVALAVDLAIFTVREDRFQILLVERANQPYRGQLALPGGFIDTDDEDIDVTAARELAEETGLTADRLHLEQLRTYGRPDRDPRGRVVTVCYLALMPDLPIPVAGGDARSARWAPVDAILTGEVHLAFDHQVIVSDAVERARGKLEYSSLGAAFCPAEFTISELRRVYEIVWGQQLDPRNFHRKITSVAGFLVPTGERTTRDGGRPAALYRRGPATVMHPPILRGHNQNHSER</sequence>
<protein>
    <submittedName>
        <fullName evidence="2">NUDIX hydrolase</fullName>
    </submittedName>
</protein>
<dbReference type="Gene3D" id="3.90.79.10">
    <property type="entry name" value="Nucleoside Triphosphate Pyrophosphohydrolase"/>
    <property type="match status" value="1"/>
</dbReference>
<dbReference type="SUPFAM" id="SSF55811">
    <property type="entry name" value="Nudix"/>
    <property type="match status" value="1"/>
</dbReference>
<evidence type="ECO:0000313" key="2">
    <source>
        <dbReference type="EMBL" id="AXB43685.1"/>
    </source>
</evidence>
<evidence type="ECO:0000313" key="3">
    <source>
        <dbReference type="Proteomes" id="UP000250434"/>
    </source>
</evidence>
<dbReference type="InterPro" id="IPR036388">
    <property type="entry name" value="WH-like_DNA-bd_sf"/>
</dbReference>
<evidence type="ECO:0000259" key="1">
    <source>
        <dbReference type="PROSITE" id="PS51462"/>
    </source>
</evidence>
<dbReference type="GO" id="GO:0016787">
    <property type="term" value="F:hydrolase activity"/>
    <property type="evidence" value="ECO:0007669"/>
    <property type="project" value="UniProtKB-KW"/>
</dbReference>
<dbReference type="Pfam" id="PF21906">
    <property type="entry name" value="WHD_NrtR"/>
    <property type="match status" value="1"/>
</dbReference>
<dbReference type="Proteomes" id="UP000250434">
    <property type="component" value="Chromosome"/>
</dbReference>
<dbReference type="OrthoDB" id="9786141at2"/>
<dbReference type="PANTHER" id="PTHR43736">
    <property type="entry name" value="ADP-RIBOSE PYROPHOSPHATASE"/>
    <property type="match status" value="1"/>
</dbReference>
<dbReference type="RefSeq" id="WP_113692921.1">
    <property type="nucleotide sequence ID" value="NZ_CP015163.1"/>
</dbReference>
<dbReference type="InterPro" id="IPR054105">
    <property type="entry name" value="WHD_NrtR"/>
</dbReference>
<name>A0A344L6L1_9PSEU</name>
<proteinExistence type="predicted"/>
<organism evidence="2 3">
    <name type="scientific">Amycolatopsis albispora</name>
    <dbReference type="NCBI Taxonomy" id="1804986"/>
    <lineage>
        <taxon>Bacteria</taxon>
        <taxon>Bacillati</taxon>
        <taxon>Actinomycetota</taxon>
        <taxon>Actinomycetes</taxon>
        <taxon>Pseudonocardiales</taxon>
        <taxon>Pseudonocardiaceae</taxon>
        <taxon>Amycolatopsis</taxon>
    </lineage>
</organism>
<dbReference type="PROSITE" id="PS51462">
    <property type="entry name" value="NUDIX"/>
    <property type="match status" value="1"/>
</dbReference>
<gene>
    <name evidence="2" type="ORF">A4R43_15045</name>
</gene>
<dbReference type="CDD" id="cd18873">
    <property type="entry name" value="NUDIX_NadM_like"/>
    <property type="match status" value="1"/>
</dbReference>
<dbReference type="KEGG" id="aab:A4R43_15045"/>
<dbReference type="SUPFAM" id="SSF46785">
    <property type="entry name" value="Winged helix' DNA-binding domain"/>
    <property type="match status" value="1"/>
</dbReference>
<keyword evidence="3" id="KW-1185">Reference proteome</keyword>
<dbReference type="InterPro" id="IPR036390">
    <property type="entry name" value="WH_DNA-bd_sf"/>
</dbReference>
<dbReference type="PANTHER" id="PTHR43736:SF4">
    <property type="entry name" value="SLR1690 PROTEIN"/>
    <property type="match status" value="1"/>
</dbReference>
<reference evidence="2 3" key="1">
    <citation type="submission" date="2016-04" db="EMBL/GenBank/DDBJ databases">
        <title>Complete genome sequence and analysis of deep-sea sediment isolate, Amycolatopsis sp. WP1.</title>
        <authorList>
            <person name="Wang H."/>
            <person name="Chen S."/>
            <person name="Wu Q."/>
        </authorList>
    </citation>
    <scope>NUCLEOTIDE SEQUENCE [LARGE SCALE GENOMIC DNA]</scope>
    <source>
        <strain evidence="2 3">WP1</strain>
    </source>
</reference>
<dbReference type="AlphaFoldDB" id="A0A344L6L1"/>
<dbReference type="InterPro" id="IPR000086">
    <property type="entry name" value="NUDIX_hydrolase_dom"/>
</dbReference>
<dbReference type="Gene3D" id="1.10.10.10">
    <property type="entry name" value="Winged helix-like DNA-binding domain superfamily/Winged helix DNA-binding domain"/>
    <property type="match status" value="1"/>
</dbReference>
<feature type="domain" description="Nudix hydrolase" evidence="1">
    <location>
        <begin position="10"/>
        <end position="148"/>
    </location>
</feature>
<dbReference type="EMBL" id="CP015163">
    <property type="protein sequence ID" value="AXB43685.1"/>
    <property type="molecule type" value="Genomic_DNA"/>
</dbReference>
<accession>A0A344L6L1</accession>